<keyword evidence="3" id="KW-1185">Reference proteome</keyword>
<sequence length="175" mass="19505">MPNIVEKSISTVNEKQPIPYNCKNTYFLQIALVVCSSLVMTGFCILCAIFFTYSGAFILHICLALTGGVAVLIGVFTHFPSALLFHMIVQIVSTIYLSIIAVLSINMFFNPSQWKFDKANFLGHTNEEIRENGAILMCFSLSLIPISLCSLAAAIQLFHRYGEEKRNNIKSNDKV</sequence>
<feature type="transmembrane region" description="Helical" evidence="1">
    <location>
        <begin position="134"/>
        <end position="158"/>
    </location>
</feature>
<feature type="transmembrane region" description="Helical" evidence="1">
    <location>
        <begin position="57"/>
        <end position="76"/>
    </location>
</feature>
<dbReference type="EMBL" id="CAKAEH010001875">
    <property type="protein sequence ID" value="CAG9540011.1"/>
    <property type="molecule type" value="Genomic_DNA"/>
</dbReference>
<keyword evidence="1" id="KW-1133">Transmembrane helix</keyword>
<dbReference type="OrthoDB" id="5830900at2759"/>
<name>A0A8J2MCD3_9BILA</name>
<proteinExistence type="predicted"/>
<evidence type="ECO:0000256" key="1">
    <source>
        <dbReference type="SAM" id="Phobius"/>
    </source>
</evidence>
<protein>
    <submittedName>
        <fullName evidence="2">Uncharacterized protein</fullName>
    </submittedName>
</protein>
<keyword evidence="1" id="KW-0812">Transmembrane</keyword>
<evidence type="ECO:0000313" key="3">
    <source>
        <dbReference type="Proteomes" id="UP000746747"/>
    </source>
</evidence>
<dbReference type="Proteomes" id="UP000746747">
    <property type="component" value="Unassembled WGS sequence"/>
</dbReference>
<feature type="transmembrane region" description="Helical" evidence="1">
    <location>
        <begin position="83"/>
        <end position="109"/>
    </location>
</feature>
<gene>
    <name evidence="2" type="ORF">CJOHNSTONI_LOCUS9562</name>
</gene>
<evidence type="ECO:0000313" key="2">
    <source>
        <dbReference type="EMBL" id="CAG9540011.1"/>
    </source>
</evidence>
<keyword evidence="1" id="KW-0472">Membrane</keyword>
<comment type="caution">
    <text evidence="2">The sequence shown here is derived from an EMBL/GenBank/DDBJ whole genome shotgun (WGS) entry which is preliminary data.</text>
</comment>
<dbReference type="AlphaFoldDB" id="A0A8J2MCD3"/>
<reference evidence="2" key="1">
    <citation type="submission" date="2021-09" db="EMBL/GenBank/DDBJ databases">
        <authorList>
            <consortium name="Pathogen Informatics"/>
        </authorList>
    </citation>
    <scope>NUCLEOTIDE SEQUENCE</scope>
</reference>
<organism evidence="2 3">
    <name type="scientific">Cercopithifilaria johnstoni</name>
    <dbReference type="NCBI Taxonomy" id="2874296"/>
    <lineage>
        <taxon>Eukaryota</taxon>
        <taxon>Metazoa</taxon>
        <taxon>Ecdysozoa</taxon>
        <taxon>Nematoda</taxon>
        <taxon>Chromadorea</taxon>
        <taxon>Rhabditida</taxon>
        <taxon>Spirurina</taxon>
        <taxon>Spiruromorpha</taxon>
        <taxon>Filarioidea</taxon>
        <taxon>Onchocercidae</taxon>
        <taxon>Cercopithifilaria</taxon>
    </lineage>
</organism>
<feature type="transmembrane region" description="Helical" evidence="1">
    <location>
        <begin position="26"/>
        <end position="51"/>
    </location>
</feature>
<accession>A0A8J2MCD3</accession>